<dbReference type="GO" id="GO:0046872">
    <property type="term" value="F:metal ion binding"/>
    <property type="evidence" value="ECO:0007669"/>
    <property type="project" value="UniProtKB-KW"/>
</dbReference>
<evidence type="ECO:0000256" key="12">
    <source>
        <dbReference type="ARBA" id="ARBA00023242"/>
    </source>
</evidence>
<keyword evidence="7 16" id="KW-0548">Nucleotidyltransferase</keyword>
<feature type="region of interest" description="Disordered" evidence="17">
    <location>
        <begin position="1369"/>
        <end position="1473"/>
    </location>
</feature>
<dbReference type="PANTHER" id="PTHR19376">
    <property type="entry name" value="DNA-DIRECTED RNA POLYMERASE"/>
    <property type="match status" value="1"/>
</dbReference>
<comment type="subcellular location">
    <subcellularLocation>
        <location evidence="1">Nucleus</location>
        <location evidence="1">Nucleolus</location>
    </subcellularLocation>
</comment>
<reference evidence="19" key="2">
    <citation type="submission" date="2020-05" db="UniProtKB">
        <authorList>
            <consortium name="EnsemblMetazoa"/>
        </authorList>
    </citation>
    <scope>IDENTIFICATION</scope>
    <source>
        <strain evidence="19">WRAIR2</strain>
    </source>
</reference>
<organism evidence="19 20">
    <name type="scientific">Anopheles dirus</name>
    <dbReference type="NCBI Taxonomy" id="7168"/>
    <lineage>
        <taxon>Eukaryota</taxon>
        <taxon>Metazoa</taxon>
        <taxon>Ecdysozoa</taxon>
        <taxon>Arthropoda</taxon>
        <taxon>Hexapoda</taxon>
        <taxon>Insecta</taxon>
        <taxon>Pterygota</taxon>
        <taxon>Neoptera</taxon>
        <taxon>Endopterygota</taxon>
        <taxon>Diptera</taxon>
        <taxon>Nematocera</taxon>
        <taxon>Culicoidea</taxon>
        <taxon>Culicidae</taxon>
        <taxon>Anophelinae</taxon>
        <taxon>Anopheles</taxon>
    </lineage>
</organism>
<evidence type="ECO:0000256" key="1">
    <source>
        <dbReference type="ARBA" id="ARBA00004604"/>
    </source>
</evidence>
<dbReference type="CDD" id="cd02735">
    <property type="entry name" value="RNAP_I_Rpa1_C"/>
    <property type="match status" value="1"/>
</dbReference>
<dbReference type="InterPro" id="IPR006592">
    <property type="entry name" value="RNA_pol_N"/>
</dbReference>
<feature type="domain" description="HMG box" evidence="18">
    <location>
        <begin position="1088"/>
        <end position="1147"/>
    </location>
</feature>
<dbReference type="Gene3D" id="3.30.70.2850">
    <property type="match status" value="1"/>
</dbReference>
<dbReference type="Pfam" id="PF04983">
    <property type="entry name" value="RNA_pol_Rpb1_3"/>
    <property type="match status" value="1"/>
</dbReference>
<dbReference type="InterPro" id="IPR007080">
    <property type="entry name" value="RNA_pol_Rpb1_1"/>
</dbReference>
<feature type="DNA-binding region" description="HMG box" evidence="15">
    <location>
        <begin position="1088"/>
        <end position="1147"/>
    </location>
</feature>
<evidence type="ECO:0000256" key="11">
    <source>
        <dbReference type="ARBA" id="ARBA00023163"/>
    </source>
</evidence>
<dbReference type="GO" id="GO:0003677">
    <property type="term" value="F:DNA binding"/>
    <property type="evidence" value="ECO:0007669"/>
    <property type="project" value="UniProtKB-UniRule"/>
</dbReference>
<sequence>MTIVNLDPTNLEFSVFTTEDIRKISVMRVTMPRSFDELSNAIRGGLYDPSMGPSLRDEVCMTCSRDEAMCEGHFGHIELDLAVFNPFFLRTVYSLLRISCMSCMRLQLQDGPKALLELQLRLADAGYIVEAEEIDVYKAKLQANPADPIPEEVAYYEDLLLKEPFNKVGDTKLSSMIRSAIVNSTLKPVAKMCIHCKEALQKMKMSEGKIAIRWTQADKKAFFGDKGNDKPTEEELRASNEVMLARDCQTFLRKLYECDGSLLKLLFPVLRTTNPESLPHPTDIFFMDVVPVPPPKTRPVRKTEMGAGRTMMVEHPQSVQLRNVLIANSTVRSILLVGEGNQPPDMSEAIFNQMKSVCQHATGETVASKLFYAWHQLQTNVDALLDMQQTNNSRTVVAYGLKQLIEKKAGLIRMNMMGKRVNHAARTVITPDPNIGVEEIGIPRRFAMKLTYPVPVTPWNVTELRQWVLNGPDVYPGANMIEDSSGRVSRISSTNVTQRQSMAKTLLTPHGGDAAGGSGGAGGGGGDGIKIVHRHLQNGDILLLNRQPTLHRPSIMAHRAKILGGEKIFRLHYSNCKSYNADFDGDEMNAHLPQNEVARAEAFGLVAVPYQYLVPKDGTPLGGLIQDHIVSAVKLFIRGKFFNREDYQQLVFQALSNKKGNIDLLPPSILKPVRLWSGKQIISTIIKNSTPKGKPCINMIGKAKLGNKHWCILPARAWQYGGTPLGENELSESEVCIRQGELLCGILDKNHFGATPYGLIHCMYELYGGVCSSALLSALSRLFTYYLQWEGFTLGVHDILVQAKADKKRSKIIRECRETAGHEATAAALELPVTVSREELSRRMQEAYAKNPKFRAILDRKYKTVLDKYTNRINNACLPEGLISKFPENNLQLMVQSGAKGSTVNTMQISCLLGQIELEGKRPPLMLSGRSLPSFAYFETSPKSGGFIDGRFMTGIQPQDFFFHCMAGREGLIDTAVKTSRSGYLQRCLVKHLEGLSVQYDMTVRDSDGSVVQFMFGEDGMDIAKSQFIANDKQTRFLDMNWDVVVPKERLERLTKNAEEDPLNEALKKHVKKLKRWTKQHGDGAAMRKRPHSGFTLYSAEAAESTRDGLAKADKLRSSGRTKLTEKLQKRWRKLEPAAKRDYEKRAAHCPDPVAAVYPPDAHYGVLSEQLEELGRKYKRTQKPLHSVDELLRVKVSESLAAPGEPVGVLAAQSIGEPSTQMTLNTFHFAGRGDMNVTLGIPRLREILMLASSNIKTPTMEIPFLPHRKPERLQAVAEKLRRTLNCVTVADVLENIHVQSKLVMIPSRGMQHTVRFNFLPADAYDHDYAVTPAAIIRHMSRKFFKSMFVAIKKAEAAKNVLIEIDASEKKSKNKGESGNGDEELDEKEPTKKGIHPDTDSESDDDVADGDATEAKTKSKTTDDHAYDEDEDEADQEEKDSSDSDDSDEEGGKENDKEKTNAKKKKTPASEAPEALIEEYEKDQEKLEQQQADDVSASLQGVNEREETQYIKKSVGEQLTSFTMDRTNNRWCQVVLHMSLKMKDIDFTKLFREVAAKSVIWAVPNIKRAITYMQNDQLYLKTEGINMSAMTAHAKVLDLNRLYTNDIHSMAKRYGIEAAARVIVKEIQNVFGVYGITIDPRHLLLVADYMTSSGTFMAMNRMGMENNTSPFQQISFETSLKFLKSALLKGTCDRLESPSSRLIVGQPCKLGTGSFTLYSSALKDYAEAASA</sequence>
<dbReference type="Pfam" id="PF04997">
    <property type="entry name" value="RNA_pol_Rpb1_1"/>
    <property type="match status" value="1"/>
</dbReference>
<evidence type="ECO:0000256" key="5">
    <source>
        <dbReference type="ARBA" id="ARBA00022553"/>
    </source>
</evidence>
<dbReference type="Pfam" id="PF00623">
    <property type="entry name" value="RNA_pol_Rpb1_2"/>
    <property type="match status" value="1"/>
</dbReference>
<feature type="compositionally biased region" description="Acidic residues" evidence="17">
    <location>
        <begin position="1399"/>
        <end position="1411"/>
    </location>
</feature>
<keyword evidence="11 16" id="KW-0804">Transcription</keyword>
<dbReference type="InterPro" id="IPR000722">
    <property type="entry name" value="RNA_pol_asu"/>
</dbReference>
<evidence type="ECO:0000256" key="10">
    <source>
        <dbReference type="ARBA" id="ARBA00022842"/>
    </source>
</evidence>
<dbReference type="InterPro" id="IPR044893">
    <property type="entry name" value="RNA_pol_Rpb1_clamp_domain"/>
</dbReference>
<dbReference type="GO" id="GO:0005736">
    <property type="term" value="C:RNA polymerase I complex"/>
    <property type="evidence" value="ECO:0007669"/>
    <property type="project" value="TreeGrafter"/>
</dbReference>
<dbReference type="PANTHER" id="PTHR19376:SF11">
    <property type="entry name" value="DNA-DIRECTED RNA POLYMERASE I SUBUNIT RPA1"/>
    <property type="match status" value="1"/>
</dbReference>
<dbReference type="Pfam" id="PF04998">
    <property type="entry name" value="RNA_pol_Rpb1_5"/>
    <property type="match status" value="1"/>
</dbReference>
<dbReference type="InterPro" id="IPR007066">
    <property type="entry name" value="RNA_pol_Rpb1_3"/>
</dbReference>
<keyword evidence="8" id="KW-0479">Metal-binding</keyword>
<evidence type="ECO:0000313" key="20">
    <source>
        <dbReference type="Proteomes" id="UP000075884"/>
    </source>
</evidence>
<evidence type="ECO:0000256" key="14">
    <source>
        <dbReference type="ARBA" id="ARBA00053996"/>
    </source>
</evidence>
<dbReference type="CDD" id="cd01435">
    <property type="entry name" value="RNAP_I_RPA1_N"/>
    <property type="match status" value="1"/>
</dbReference>
<proteinExistence type="inferred from homology"/>
<keyword evidence="12 15" id="KW-0539">Nucleus</keyword>
<feature type="compositionally biased region" description="Acidic residues" evidence="17">
    <location>
        <begin position="1425"/>
        <end position="1448"/>
    </location>
</feature>
<comment type="function">
    <text evidence="14">DNA-dependent RNA polymerase catalyzes the transcription of DNA into RNA using the four ribonucleoside triphosphates as substrates. Largest and catalytic core component of RNA polymerase I which synthesizes ribosomal RNA precursors. Forms the polymerase active center together with the second largest subunit. A single stranded DNA template strand of the promoter is positioned within the central active site cleft of Pol I. A bridging helix emanates from RPA1 and crosses the cleft near the catalytic site and is thought to promote translocation of Pol I by acting as a ratchet that moves the RNA-DNA hybrid through the active site by switching from straight to bent conformations at each step of nucleotide addition.</text>
</comment>
<dbReference type="Gene3D" id="1.10.274.100">
    <property type="entry name" value="RNA polymerase Rpb1, domain 3"/>
    <property type="match status" value="1"/>
</dbReference>
<evidence type="ECO:0000256" key="8">
    <source>
        <dbReference type="ARBA" id="ARBA00022723"/>
    </source>
</evidence>
<dbReference type="InterPro" id="IPR009071">
    <property type="entry name" value="HMG_box_dom"/>
</dbReference>
<dbReference type="InterPro" id="IPR015699">
    <property type="entry name" value="DNA-dir_RNA_pol1_lsu_N"/>
</dbReference>
<dbReference type="Gene3D" id="4.10.860.120">
    <property type="entry name" value="RNA polymerase II, clamp domain"/>
    <property type="match status" value="1"/>
</dbReference>
<evidence type="ECO:0000313" key="19">
    <source>
        <dbReference type="EnsemblMetazoa" id="ADIR004390-PA"/>
    </source>
</evidence>
<dbReference type="EnsemblMetazoa" id="ADIR004390-RA">
    <property type="protein sequence ID" value="ADIR004390-PA"/>
    <property type="gene ID" value="ADIR004390"/>
</dbReference>
<keyword evidence="10" id="KW-0460">Magnesium</keyword>
<dbReference type="Gene3D" id="1.10.132.30">
    <property type="match status" value="1"/>
</dbReference>
<dbReference type="Proteomes" id="UP000075884">
    <property type="component" value="Unassembled WGS sequence"/>
</dbReference>
<evidence type="ECO:0000256" key="3">
    <source>
        <dbReference type="ARBA" id="ARBA00011251"/>
    </source>
</evidence>
<dbReference type="Gene3D" id="6.20.50.80">
    <property type="match status" value="1"/>
</dbReference>
<dbReference type="FunFam" id="1.10.274.100:FF:000012">
    <property type="entry name" value="DNA-directed RNA polymerase subunit"/>
    <property type="match status" value="1"/>
</dbReference>
<evidence type="ECO:0000256" key="4">
    <source>
        <dbReference type="ARBA" id="ARBA00022478"/>
    </source>
</evidence>
<dbReference type="FunFam" id="2.40.40.20:FF:000019">
    <property type="entry name" value="DNA-directed RNA polymerase II subunit RPB1"/>
    <property type="match status" value="1"/>
</dbReference>
<dbReference type="Gene3D" id="2.40.40.20">
    <property type="match status" value="1"/>
</dbReference>
<comment type="catalytic activity">
    <reaction evidence="13 16">
        <text>RNA(n) + a ribonucleoside 5'-triphosphate = RNA(n+1) + diphosphate</text>
        <dbReference type="Rhea" id="RHEA:21248"/>
        <dbReference type="Rhea" id="RHEA-COMP:14527"/>
        <dbReference type="Rhea" id="RHEA-COMP:17342"/>
        <dbReference type="ChEBI" id="CHEBI:33019"/>
        <dbReference type="ChEBI" id="CHEBI:61557"/>
        <dbReference type="ChEBI" id="CHEBI:140395"/>
        <dbReference type="EC" id="2.7.7.6"/>
    </reaction>
</comment>
<dbReference type="InterPro" id="IPR045867">
    <property type="entry name" value="DNA-dir_RpoC_beta_prime"/>
</dbReference>
<dbReference type="EC" id="2.7.7.6" evidence="16"/>
<keyword evidence="15" id="KW-0238">DNA-binding</keyword>
<dbReference type="Gene3D" id="6.10.250.2940">
    <property type="match status" value="1"/>
</dbReference>
<dbReference type="SMART" id="SM00663">
    <property type="entry name" value="RPOLA_N"/>
    <property type="match status" value="1"/>
</dbReference>
<dbReference type="SUPFAM" id="SSF64484">
    <property type="entry name" value="beta and beta-prime subunits of DNA dependent RNA-polymerase"/>
    <property type="match status" value="1"/>
</dbReference>
<keyword evidence="5" id="KW-0597">Phosphoprotein</keyword>
<evidence type="ECO:0000259" key="18">
    <source>
        <dbReference type="PROSITE" id="PS50118"/>
    </source>
</evidence>
<dbReference type="VEuPathDB" id="VectorBase:ADIR004390"/>
<comment type="subunit">
    <text evidence="3">Component of the RNA polymerase I (Pol I) complex consisting of at least 13 subunits.</text>
</comment>
<dbReference type="Gene3D" id="3.30.1490.180">
    <property type="entry name" value="RNA polymerase ii"/>
    <property type="match status" value="1"/>
</dbReference>
<accession>A0A182N9R4</accession>
<evidence type="ECO:0000256" key="2">
    <source>
        <dbReference type="ARBA" id="ARBA00006460"/>
    </source>
</evidence>
<evidence type="ECO:0000256" key="7">
    <source>
        <dbReference type="ARBA" id="ARBA00022695"/>
    </source>
</evidence>
<dbReference type="GO" id="GO:0006351">
    <property type="term" value="P:DNA-templated transcription"/>
    <property type="evidence" value="ECO:0007669"/>
    <property type="project" value="InterPro"/>
</dbReference>
<dbReference type="Pfam" id="PF05000">
    <property type="entry name" value="RNA_pol_Rpb1_4"/>
    <property type="match status" value="1"/>
</dbReference>
<dbReference type="InterPro" id="IPR007083">
    <property type="entry name" value="RNA_pol_Rpb1_4"/>
</dbReference>
<keyword evidence="6 16" id="KW-0808">Transferase</keyword>
<dbReference type="PROSITE" id="PS50118">
    <property type="entry name" value="HMG_BOX_2"/>
    <property type="match status" value="1"/>
</dbReference>
<dbReference type="CDD" id="cd00084">
    <property type="entry name" value="HMG-box_SF"/>
    <property type="match status" value="1"/>
</dbReference>
<evidence type="ECO:0000256" key="9">
    <source>
        <dbReference type="ARBA" id="ARBA00022833"/>
    </source>
</evidence>
<evidence type="ECO:0000256" key="13">
    <source>
        <dbReference type="ARBA" id="ARBA00048552"/>
    </source>
</evidence>
<dbReference type="InterPro" id="IPR042102">
    <property type="entry name" value="RNA_pol_Rpb1_3_sf"/>
</dbReference>
<dbReference type="GO" id="GO:0003899">
    <property type="term" value="F:DNA-directed RNA polymerase activity"/>
    <property type="evidence" value="ECO:0007669"/>
    <property type="project" value="UniProtKB-EC"/>
</dbReference>
<feature type="compositionally biased region" description="Basic and acidic residues" evidence="17">
    <location>
        <begin position="1387"/>
        <end position="1398"/>
    </location>
</feature>
<evidence type="ECO:0000256" key="6">
    <source>
        <dbReference type="ARBA" id="ARBA00022679"/>
    </source>
</evidence>
<evidence type="ECO:0000256" key="16">
    <source>
        <dbReference type="RuleBase" id="RU004279"/>
    </source>
</evidence>
<dbReference type="InterPro" id="IPR038120">
    <property type="entry name" value="Rpb1_funnel_sf"/>
</dbReference>
<reference evidence="20" key="1">
    <citation type="submission" date="2013-03" db="EMBL/GenBank/DDBJ databases">
        <title>The Genome Sequence of Anopheles dirus WRAIR2.</title>
        <authorList>
            <consortium name="The Broad Institute Genomics Platform"/>
            <person name="Neafsey D.E."/>
            <person name="Walton C."/>
            <person name="Walker B."/>
            <person name="Young S.K."/>
            <person name="Zeng Q."/>
            <person name="Gargeya S."/>
            <person name="Fitzgerald M."/>
            <person name="Haas B."/>
            <person name="Abouelleil A."/>
            <person name="Allen A.W."/>
            <person name="Alvarado L."/>
            <person name="Arachchi H.M."/>
            <person name="Berlin A.M."/>
            <person name="Chapman S.B."/>
            <person name="Gainer-Dewar J."/>
            <person name="Goldberg J."/>
            <person name="Griggs A."/>
            <person name="Gujja S."/>
            <person name="Hansen M."/>
            <person name="Howarth C."/>
            <person name="Imamovic A."/>
            <person name="Ireland A."/>
            <person name="Larimer J."/>
            <person name="McCowan C."/>
            <person name="Murphy C."/>
            <person name="Pearson M."/>
            <person name="Poon T.W."/>
            <person name="Priest M."/>
            <person name="Roberts A."/>
            <person name="Saif S."/>
            <person name="Shea T."/>
            <person name="Sisk P."/>
            <person name="Sykes S."/>
            <person name="Wortman J."/>
            <person name="Nusbaum C."/>
            <person name="Birren B."/>
        </authorList>
    </citation>
    <scope>NUCLEOTIDE SEQUENCE [LARGE SCALE GENOMIC DNA]</scope>
    <source>
        <strain evidence="20">WRAIR2</strain>
    </source>
</reference>
<protein>
    <recommendedName>
        <fullName evidence="16">DNA-directed RNA polymerase subunit</fullName>
        <ecNumber evidence="16">2.7.7.6</ecNumber>
    </recommendedName>
</protein>
<keyword evidence="9" id="KW-0862">Zinc</keyword>
<keyword evidence="20" id="KW-1185">Reference proteome</keyword>
<dbReference type="InterPro" id="IPR047107">
    <property type="entry name" value="DNA-dir_RNA_pol1_lsu_C"/>
</dbReference>
<dbReference type="STRING" id="7168.A0A182N9R4"/>
<feature type="compositionally biased region" description="Basic and acidic residues" evidence="17">
    <location>
        <begin position="1449"/>
        <end position="1460"/>
    </location>
</feature>
<name>A0A182N9R4_9DIPT</name>
<evidence type="ECO:0000256" key="15">
    <source>
        <dbReference type="PROSITE-ProRule" id="PRU00267"/>
    </source>
</evidence>
<keyword evidence="4 16" id="KW-0240">DNA-directed RNA polymerase</keyword>
<evidence type="ECO:0000256" key="17">
    <source>
        <dbReference type="SAM" id="MobiDB-lite"/>
    </source>
</evidence>
<comment type="similarity">
    <text evidence="2 16">Belongs to the RNA polymerase beta' chain family.</text>
</comment>
<dbReference type="InterPro" id="IPR007081">
    <property type="entry name" value="RNA_pol_Rpb1_5"/>
</dbReference>
<feature type="compositionally biased region" description="Basic and acidic residues" evidence="17">
    <location>
        <begin position="1412"/>
        <end position="1424"/>
    </location>
</feature>